<evidence type="ECO:0000313" key="2">
    <source>
        <dbReference type="Proteomes" id="UP001500340"/>
    </source>
</evidence>
<reference evidence="1 2" key="1">
    <citation type="journal article" date="2019" name="Int. J. Syst. Evol. Microbiol.">
        <title>The Global Catalogue of Microorganisms (GCM) 10K type strain sequencing project: providing services to taxonomists for standard genome sequencing and annotation.</title>
        <authorList>
            <consortium name="The Broad Institute Genomics Platform"/>
            <consortium name="The Broad Institute Genome Sequencing Center for Infectious Disease"/>
            <person name="Wu L."/>
            <person name="Ma J."/>
        </authorList>
    </citation>
    <scope>NUCLEOTIDE SEQUENCE [LARGE SCALE GENOMIC DNA]</scope>
    <source>
        <strain evidence="1 2">JCM 12774</strain>
    </source>
</reference>
<name>A0ABN0YAS9_9BACL</name>
<gene>
    <name evidence="1" type="ORF">GCM10008933_19820</name>
</gene>
<keyword evidence="2" id="KW-1185">Reference proteome</keyword>
<dbReference type="Proteomes" id="UP001500340">
    <property type="component" value="Unassembled WGS sequence"/>
</dbReference>
<accession>A0ABN0YAS9</accession>
<proteinExistence type="predicted"/>
<protein>
    <submittedName>
        <fullName evidence="1">Uncharacterized protein</fullName>
    </submittedName>
</protein>
<organism evidence="1 2">
    <name type="scientific">Paenibacillus motobuensis</name>
    <dbReference type="NCBI Taxonomy" id="295324"/>
    <lineage>
        <taxon>Bacteria</taxon>
        <taxon>Bacillati</taxon>
        <taxon>Bacillota</taxon>
        <taxon>Bacilli</taxon>
        <taxon>Bacillales</taxon>
        <taxon>Paenibacillaceae</taxon>
        <taxon>Paenibacillus</taxon>
    </lineage>
</organism>
<sequence length="92" mass="10518">MTGSARYALELKLIYVENGVDFTLSFGDIDERFYNSMVSVYAAIIDQVNEDETAELFDQYGERIEATVSKTEGIGWGFHDNMAEIHAEIRWI</sequence>
<comment type="caution">
    <text evidence="1">The sequence shown here is derived from an EMBL/GenBank/DDBJ whole genome shotgun (WGS) entry which is preliminary data.</text>
</comment>
<dbReference type="EMBL" id="BAAACX010000008">
    <property type="protein sequence ID" value="GAA0388885.1"/>
    <property type="molecule type" value="Genomic_DNA"/>
</dbReference>
<evidence type="ECO:0000313" key="1">
    <source>
        <dbReference type="EMBL" id="GAA0388885.1"/>
    </source>
</evidence>